<keyword evidence="1" id="KW-0732">Signal</keyword>
<dbReference type="GeneID" id="63742090"/>
<name>A0A0B2WNK1_METAS</name>
<keyword evidence="3" id="KW-1185">Reference proteome</keyword>
<evidence type="ECO:0000256" key="1">
    <source>
        <dbReference type="SAM" id="SignalP"/>
    </source>
</evidence>
<evidence type="ECO:0000313" key="2">
    <source>
        <dbReference type="EMBL" id="KHN94580.1"/>
    </source>
</evidence>
<dbReference type="Proteomes" id="UP000030816">
    <property type="component" value="Unassembled WGS sequence"/>
</dbReference>
<comment type="caution">
    <text evidence="2">The sequence shown here is derived from an EMBL/GenBank/DDBJ whole genome shotgun (WGS) entry which is preliminary data.</text>
</comment>
<protein>
    <recommendedName>
        <fullName evidence="4">Hydrophobin</fullName>
    </recommendedName>
</protein>
<dbReference type="OrthoDB" id="8115477at2759"/>
<feature type="chain" id="PRO_5002096083" description="Hydrophobin" evidence="1">
    <location>
        <begin position="17"/>
        <end position="93"/>
    </location>
</feature>
<gene>
    <name evidence="2" type="ORF">MAM_07635</name>
</gene>
<proteinExistence type="predicted"/>
<dbReference type="EMBL" id="AZHE01000033">
    <property type="protein sequence ID" value="KHN94580.1"/>
    <property type="molecule type" value="Genomic_DNA"/>
</dbReference>
<dbReference type="HOGENOM" id="CLU_168414_1_0_1"/>
<dbReference type="RefSeq" id="XP_040675646.1">
    <property type="nucleotide sequence ID" value="XM_040826433.1"/>
</dbReference>
<feature type="signal peptide" evidence="1">
    <location>
        <begin position="1"/>
        <end position="16"/>
    </location>
</feature>
<accession>A0A0B2WNK1</accession>
<organism evidence="2 3">
    <name type="scientific">Metarhizium album (strain ARSEF 1941)</name>
    <dbReference type="NCBI Taxonomy" id="1081103"/>
    <lineage>
        <taxon>Eukaryota</taxon>
        <taxon>Fungi</taxon>
        <taxon>Dikarya</taxon>
        <taxon>Ascomycota</taxon>
        <taxon>Pezizomycotina</taxon>
        <taxon>Sordariomycetes</taxon>
        <taxon>Hypocreomycetidae</taxon>
        <taxon>Hypocreales</taxon>
        <taxon>Clavicipitaceae</taxon>
        <taxon>Metarhizium</taxon>
    </lineage>
</organism>
<evidence type="ECO:0008006" key="4">
    <source>
        <dbReference type="Google" id="ProtNLM"/>
    </source>
</evidence>
<dbReference type="AlphaFoldDB" id="A0A0B2WNK1"/>
<evidence type="ECO:0000313" key="3">
    <source>
        <dbReference type="Proteomes" id="UP000030816"/>
    </source>
</evidence>
<reference evidence="2 3" key="1">
    <citation type="journal article" date="2014" name="Proc. Natl. Acad. Sci. U.S.A.">
        <title>Trajectory and genomic determinants of fungal-pathogen speciation and host adaptation.</title>
        <authorList>
            <person name="Hu X."/>
            <person name="Xiao G."/>
            <person name="Zheng P."/>
            <person name="Shang Y."/>
            <person name="Su Y."/>
            <person name="Zhang X."/>
            <person name="Liu X."/>
            <person name="Zhan S."/>
            <person name="St Leger R.J."/>
            <person name="Wang C."/>
        </authorList>
    </citation>
    <scope>NUCLEOTIDE SEQUENCE [LARGE SCALE GENOMIC DNA]</scope>
    <source>
        <strain evidence="2 3">ARSEF 1941</strain>
    </source>
</reference>
<sequence>MKFTAAILALAATAVAVPTGHYGEPGGHGQGQGHGGVCNNNDRSNKVCCSGIIAGVLCNIDIVGGNCNGGSYCCKSAPQGGLINIGLDCLKLQ</sequence>